<dbReference type="InterPro" id="IPR036866">
    <property type="entry name" value="RibonucZ/Hydroxyglut_hydro"/>
</dbReference>
<dbReference type="GO" id="GO:0004416">
    <property type="term" value="F:hydroxyacylglutathione hydrolase activity"/>
    <property type="evidence" value="ECO:0007669"/>
    <property type="project" value="UniProtKB-EC"/>
</dbReference>
<evidence type="ECO:0000256" key="9">
    <source>
        <dbReference type="ARBA" id="ARBA00031044"/>
    </source>
</evidence>
<keyword evidence="8" id="KW-0862">Zinc</keyword>
<dbReference type="InterPro" id="IPR035680">
    <property type="entry name" value="Clx_II_MBL"/>
</dbReference>
<keyword evidence="6" id="KW-0479">Metal-binding</keyword>
<dbReference type="OrthoDB" id="515692at2759"/>
<dbReference type="Proteomes" id="UP000243217">
    <property type="component" value="Unassembled WGS sequence"/>
</dbReference>
<dbReference type="GO" id="GO:0019243">
    <property type="term" value="P:methylglyoxal catabolic process to D-lactate via S-lactoyl-glutathione"/>
    <property type="evidence" value="ECO:0007669"/>
    <property type="project" value="InterPro"/>
</dbReference>
<evidence type="ECO:0000256" key="8">
    <source>
        <dbReference type="ARBA" id="ARBA00022833"/>
    </source>
</evidence>
<reference evidence="11 12" key="1">
    <citation type="journal article" date="2014" name="Genome Biol. Evol.">
        <title>The secreted proteins of Achlya hypogyna and Thraustotheca clavata identify the ancestral oomycete secretome and reveal gene acquisitions by horizontal gene transfer.</title>
        <authorList>
            <person name="Misner I."/>
            <person name="Blouin N."/>
            <person name="Leonard G."/>
            <person name="Richards T.A."/>
            <person name="Lane C.E."/>
        </authorList>
    </citation>
    <scope>NUCLEOTIDE SEQUENCE [LARGE SCALE GENOMIC DNA]</scope>
    <source>
        <strain evidence="11 12">ATCC 34112</strain>
    </source>
</reference>
<dbReference type="STRING" id="74557.A0A1W0A348"/>
<organism evidence="11 12">
    <name type="scientific">Thraustotheca clavata</name>
    <dbReference type="NCBI Taxonomy" id="74557"/>
    <lineage>
        <taxon>Eukaryota</taxon>
        <taxon>Sar</taxon>
        <taxon>Stramenopiles</taxon>
        <taxon>Oomycota</taxon>
        <taxon>Saprolegniomycetes</taxon>
        <taxon>Saprolegniales</taxon>
        <taxon>Achlyaceae</taxon>
        <taxon>Thraustotheca</taxon>
    </lineage>
</organism>
<comment type="caution">
    <text evidence="11">The sequence shown here is derived from an EMBL/GenBank/DDBJ whole genome shotgun (WGS) entry which is preliminary data.</text>
</comment>
<dbReference type="Gene3D" id="3.60.15.10">
    <property type="entry name" value="Ribonuclease Z/Hydroxyacylglutathione hydrolase-like"/>
    <property type="match status" value="1"/>
</dbReference>
<evidence type="ECO:0000256" key="1">
    <source>
        <dbReference type="ARBA" id="ARBA00001623"/>
    </source>
</evidence>
<dbReference type="AlphaFoldDB" id="A0A1W0A348"/>
<dbReference type="NCBIfam" id="TIGR03413">
    <property type="entry name" value="GSH_gloB"/>
    <property type="match status" value="1"/>
</dbReference>
<comment type="cofactor">
    <cofactor evidence="2">
        <name>Zn(2+)</name>
        <dbReference type="ChEBI" id="CHEBI:29105"/>
    </cofactor>
</comment>
<dbReference type="CDD" id="cd07723">
    <property type="entry name" value="hydroxyacylglutathione_hydrolase_MBL-fold"/>
    <property type="match status" value="1"/>
</dbReference>
<proteinExistence type="inferred from homology"/>
<comment type="catalytic activity">
    <reaction evidence="1">
        <text>an S-(2-hydroxyacyl)glutathione + H2O = a 2-hydroxy carboxylate + glutathione + H(+)</text>
        <dbReference type="Rhea" id="RHEA:21864"/>
        <dbReference type="ChEBI" id="CHEBI:15377"/>
        <dbReference type="ChEBI" id="CHEBI:15378"/>
        <dbReference type="ChEBI" id="CHEBI:57925"/>
        <dbReference type="ChEBI" id="CHEBI:58896"/>
        <dbReference type="ChEBI" id="CHEBI:71261"/>
        <dbReference type="EC" id="3.1.2.6"/>
    </reaction>
</comment>
<dbReference type="GO" id="GO:0046872">
    <property type="term" value="F:metal ion binding"/>
    <property type="evidence" value="ECO:0007669"/>
    <property type="project" value="UniProtKB-KW"/>
</dbReference>
<dbReference type="InterPro" id="IPR001279">
    <property type="entry name" value="Metallo-B-lactamas"/>
</dbReference>
<keyword evidence="12" id="KW-1185">Reference proteome</keyword>
<protein>
    <recommendedName>
        <fullName evidence="5">hydroxyacylglutathione hydrolase</fullName>
        <ecNumber evidence="5">3.1.2.6</ecNumber>
    </recommendedName>
    <alternativeName>
        <fullName evidence="9">Glyoxalase II</fullName>
    </alternativeName>
</protein>
<accession>A0A1W0A348</accession>
<evidence type="ECO:0000256" key="7">
    <source>
        <dbReference type="ARBA" id="ARBA00022801"/>
    </source>
</evidence>
<name>A0A1W0A348_9STRA</name>
<keyword evidence="7 11" id="KW-0378">Hydrolase</keyword>
<evidence type="ECO:0000259" key="10">
    <source>
        <dbReference type="SMART" id="SM00849"/>
    </source>
</evidence>
<evidence type="ECO:0000256" key="6">
    <source>
        <dbReference type="ARBA" id="ARBA00022723"/>
    </source>
</evidence>
<comment type="similarity">
    <text evidence="4">Belongs to the metallo-beta-lactamase superfamily. Glyoxalase II family.</text>
</comment>
<dbReference type="PANTHER" id="PTHR11935">
    <property type="entry name" value="BETA LACTAMASE DOMAIN"/>
    <property type="match status" value="1"/>
</dbReference>
<dbReference type="SUPFAM" id="SSF56281">
    <property type="entry name" value="Metallo-hydrolase/oxidoreductase"/>
    <property type="match status" value="1"/>
</dbReference>
<dbReference type="EC" id="3.1.2.6" evidence="5"/>
<evidence type="ECO:0000256" key="5">
    <source>
        <dbReference type="ARBA" id="ARBA00011917"/>
    </source>
</evidence>
<gene>
    <name evidence="11" type="ORF">THRCLA_03078</name>
</gene>
<comment type="pathway">
    <text evidence="3">Secondary metabolite metabolism; methylglyoxal degradation; (R)-lactate from methylglyoxal: step 2/2.</text>
</comment>
<dbReference type="Pfam" id="PF00753">
    <property type="entry name" value="Lactamase_B"/>
    <property type="match status" value="1"/>
</dbReference>
<evidence type="ECO:0000313" key="11">
    <source>
        <dbReference type="EMBL" id="OQS04704.1"/>
    </source>
</evidence>
<evidence type="ECO:0000256" key="2">
    <source>
        <dbReference type="ARBA" id="ARBA00001947"/>
    </source>
</evidence>
<feature type="domain" description="Metallo-beta-lactamase" evidence="10">
    <location>
        <begin position="30"/>
        <end position="196"/>
    </location>
</feature>
<dbReference type="PANTHER" id="PTHR11935:SF94">
    <property type="entry name" value="TENZING NORGAY, ISOFORM C"/>
    <property type="match status" value="1"/>
</dbReference>
<sequence>MFQRFVSTAARKVPRAEPLLRVRLVPMFQDNYGYLVVDEANQHVLAIDPAQPESIVPVLKEELASNNREMLGVLTTHGHLDHCGGNEALVKEFPGITVAGPHNEAIPAMNKPLKGGEEFKLGAMEIQALAVPCHTKGHLAYVITGDPQTPPLLFPGDTLFVAGCGKFFEGTAEDMYHALYEVILQLPKDTKVYCGHEYIYDITQFLDKYTMSNLRFALSVDPTNTILREKIAWAKLRRSKKLPTIPSTLREEMQFNPFLRVHEEVIRNAVGGNDPITVLSNLRRKKDSFI</sequence>
<dbReference type="HAMAP" id="MF_01374">
    <property type="entry name" value="Glyoxalase_2"/>
    <property type="match status" value="1"/>
</dbReference>
<evidence type="ECO:0000313" key="12">
    <source>
        <dbReference type="Proteomes" id="UP000243217"/>
    </source>
</evidence>
<evidence type="ECO:0000256" key="4">
    <source>
        <dbReference type="ARBA" id="ARBA00006759"/>
    </source>
</evidence>
<dbReference type="EMBL" id="JNBS01000568">
    <property type="protein sequence ID" value="OQS04704.1"/>
    <property type="molecule type" value="Genomic_DNA"/>
</dbReference>
<dbReference type="SMART" id="SM00849">
    <property type="entry name" value="Lactamase_B"/>
    <property type="match status" value="1"/>
</dbReference>
<evidence type="ECO:0000256" key="3">
    <source>
        <dbReference type="ARBA" id="ARBA00004963"/>
    </source>
</evidence>
<dbReference type="InterPro" id="IPR017782">
    <property type="entry name" value="Hydroxyacylglutathione_Hdrlase"/>
</dbReference>
<dbReference type="Pfam" id="PF16123">
    <property type="entry name" value="HAGH_C"/>
    <property type="match status" value="1"/>
</dbReference>
<dbReference type="PIRSF" id="PIRSF005457">
    <property type="entry name" value="Glx"/>
    <property type="match status" value="1"/>
</dbReference>
<dbReference type="InterPro" id="IPR032282">
    <property type="entry name" value="HAGH_C"/>
</dbReference>